<accession>A0A1L5FDM0</accession>
<dbReference type="EMBL" id="CP018335">
    <property type="protein sequence ID" value="APM41118.1"/>
    <property type="molecule type" value="Genomic_DNA"/>
</dbReference>
<dbReference type="OrthoDB" id="9801120at2"/>
<proteinExistence type="predicted"/>
<dbReference type="GO" id="GO:0003824">
    <property type="term" value="F:catalytic activity"/>
    <property type="evidence" value="ECO:0007669"/>
    <property type="project" value="InterPro"/>
</dbReference>
<keyword evidence="4" id="KW-0479">Metal-binding</keyword>
<keyword evidence="6" id="KW-0411">Iron-sulfur</keyword>
<dbReference type="GO" id="GO:0042364">
    <property type="term" value="P:water-soluble vitamin biosynthetic process"/>
    <property type="evidence" value="ECO:0007669"/>
    <property type="project" value="UniProtKB-ARBA"/>
</dbReference>
<dbReference type="AlphaFoldDB" id="A0A1L5FDM0"/>
<dbReference type="InterPro" id="IPR013785">
    <property type="entry name" value="Aldolase_TIM"/>
</dbReference>
<dbReference type="InterPro" id="IPR034428">
    <property type="entry name" value="ThiH/NoCL/HydG-like"/>
</dbReference>
<dbReference type="GO" id="GO:0051539">
    <property type="term" value="F:4 iron, 4 sulfur cluster binding"/>
    <property type="evidence" value="ECO:0007669"/>
    <property type="project" value="UniProtKB-KW"/>
</dbReference>
<comment type="cofactor">
    <cofactor evidence="1">
        <name>[4Fe-4S] cluster</name>
        <dbReference type="ChEBI" id="CHEBI:49883"/>
    </cofactor>
</comment>
<dbReference type="SMART" id="SM00876">
    <property type="entry name" value="BATS"/>
    <property type="match status" value="1"/>
</dbReference>
<gene>
    <name evidence="8" type="ORF">BS101_21655</name>
</gene>
<dbReference type="SFLD" id="SFLDG01060">
    <property type="entry name" value="BATS_domain_containing"/>
    <property type="match status" value="1"/>
</dbReference>
<evidence type="ECO:0000256" key="5">
    <source>
        <dbReference type="ARBA" id="ARBA00023004"/>
    </source>
</evidence>
<dbReference type="Pfam" id="PF04055">
    <property type="entry name" value="Radical_SAM"/>
    <property type="match status" value="1"/>
</dbReference>
<reference evidence="8 9" key="1">
    <citation type="submission" date="2016-12" db="EMBL/GenBank/DDBJ databases">
        <title>Complete genome sequence of Clostridium kluyveri JZZ isolated from the pit mud of a Chinese flavor liquor-making factory.</title>
        <authorList>
            <person name="Wang Y."/>
        </authorList>
    </citation>
    <scope>NUCLEOTIDE SEQUENCE [LARGE SCALE GENOMIC DNA]</scope>
    <source>
        <strain evidence="8 9">JZZ</strain>
    </source>
</reference>
<evidence type="ECO:0000256" key="1">
    <source>
        <dbReference type="ARBA" id="ARBA00001966"/>
    </source>
</evidence>
<dbReference type="InterPro" id="IPR010722">
    <property type="entry name" value="BATS_dom"/>
</dbReference>
<dbReference type="InterPro" id="IPR007197">
    <property type="entry name" value="rSAM"/>
</dbReference>
<evidence type="ECO:0000259" key="7">
    <source>
        <dbReference type="SMART" id="SM00876"/>
    </source>
</evidence>
<evidence type="ECO:0000256" key="2">
    <source>
        <dbReference type="ARBA" id="ARBA00022485"/>
    </source>
</evidence>
<organism evidence="8 9">
    <name type="scientific">Clostridium kluyveri</name>
    <dbReference type="NCBI Taxonomy" id="1534"/>
    <lineage>
        <taxon>Bacteria</taxon>
        <taxon>Bacillati</taxon>
        <taxon>Bacillota</taxon>
        <taxon>Clostridia</taxon>
        <taxon>Eubacteriales</taxon>
        <taxon>Clostridiaceae</taxon>
        <taxon>Clostridium</taxon>
    </lineage>
</organism>
<feature type="domain" description="Biotin and thiamin synthesis-associated" evidence="7">
    <location>
        <begin position="274"/>
        <end position="386"/>
    </location>
</feature>
<dbReference type="SFLD" id="SFLDG01081">
    <property type="entry name" value="cleavage_of_the_Ca-Cb_bond_in"/>
    <property type="match status" value="1"/>
</dbReference>
<dbReference type="InterPro" id="IPR024007">
    <property type="entry name" value="FeFe-hyd_mat_HydG"/>
</dbReference>
<dbReference type="PANTHER" id="PTHR43583:SF2">
    <property type="entry name" value="THIAZOLE BIOSYNTHESIS PROTEIN"/>
    <property type="match status" value="1"/>
</dbReference>
<dbReference type="SFLD" id="SFLDS00029">
    <property type="entry name" value="Radical_SAM"/>
    <property type="match status" value="1"/>
</dbReference>
<protein>
    <submittedName>
        <fullName evidence="8">[FeFe] hydrogenase H-cluster radical SAM maturase HydG</fullName>
    </submittedName>
</protein>
<dbReference type="SFLD" id="SFLDF00319">
    <property type="entry name" value="Fe_hydrogenase_maturase_(HydG"/>
    <property type="match status" value="1"/>
</dbReference>
<dbReference type="CDD" id="cd01335">
    <property type="entry name" value="Radical_SAM"/>
    <property type="match status" value="1"/>
</dbReference>
<dbReference type="RefSeq" id="WP_073540945.1">
    <property type="nucleotide sequence ID" value="NZ_CP018335.1"/>
</dbReference>
<dbReference type="SUPFAM" id="SSF102114">
    <property type="entry name" value="Radical SAM enzymes"/>
    <property type="match status" value="1"/>
</dbReference>
<dbReference type="Proteomes" id="UP000184604">
    <property type="component" value="Chromosome"/>
</dbReference>
<evidence type="ECO:0000313" key="9">
    <source>
        <dbReference type="Proteomes" id="UP000184604"/>
    </source>
</evidence>
<name>A0A1L5FDM0_CLOKL</name>
<evidence type="ECO:0000256" key="4">
    <source>
        <dbReference type="ARBA" id="ARBA00022723"/>
    </source>
</evidence>
<dbReference type="Gene3D" id="3.20.20.70">
    <property type="entry name" value="Aldolase class I"/>
    <property type="match status" value="1"/>
</dbReference>
<dbReference type="GO" id="GO:0044272">
    <property type="term" value="P:sulfur compound biosynthetic process"/>
    <property type="evidence" value="ECO:0007669"/>
    <property type="project" value="UniProtKB-ARBA"/>
</dbReference>
<keyword evidence="3" id="KW-0949">S-adenosyl-L-methionine</keyword>
<dbReference type="InterPro" id="IPR058240">
    <property type="entry name" value="rSAM_sf"/>
</dbReference>
<dbReference type="GO" id="GO:0046872">
    <property type="term" value="F:metal ion binding"/>
    <property type="evidence" value="ECO:0007669"/>
    <property type="project" value="UniProtKB-KW"/>
</dbReference>
<sequence length="475" mass="54311">MYNVKSMDSNEFIEDGEVLQSINEAQKLVKDKNEINRILSKAKEYKGLTHREAAVLLEIDDKETLEKMYKIAKEVKEKIYGRRIVLFAPLYLSSYCVNNCKYCGYRCANKIGRHQLSQDELREEVKALEAMGHKRLLLEAGEDDEKCPIEYILECIKTIYNEKFENGAIRRVNVDIAATTEENYKKLKDVGIGTYILFQETYHKPTYLDMHFGPKHNYEWHTEAMDRAMGGGGIDDVGIGPLYGLYDYHYETVALLMHAEHLEAVHGVGPHTISFPRLLPAEGVDYSNFPYLVKDKDFKKVVATIRLAVPYTGMILSTRESIEFRKELLEVGISQMSAGSCVGVGGYAKRKTIDDHGIEEKPQFNLADHRKPIDVIKGLVKDGYVPSYCTACYRAGRTGDRFMPLAKSGNIGNYCLPNALLTFEEYLKDYADDELKDIGQKMIDNEIKNVPNENQREKAVNYLNRIRNGERDLRF</sequence>
<evidence type="ECO:0000256" key="3">
    <source>
        <dbReference type="ARBA" id="ARBA00022691"/>
    </source>
</evidence>
<dbReference type="Pfam" id="PF06968">
    <property type="entry name" value="BATS"/>
    <property type="match status" value="1"/>
</dbReference>
<dbReference type="NCBIfam" id="TIGR03955">
    <property type="entry name" value="rSAM_HydG"/>
    <property type="match status" value="1"/>
</dbReference>
<evidence type="ECO:0000313" key="8">
    <source>
        <dbReference type="EMBL" id="APM41118.1"/>
    </source>
</evidence>
<keyword evidence="2" id="KW-0004">4Fe-4S</keyword>
<keyword evidence="5" id="KW-0408">Iron</keyword>
<dbReference type="PANTHER" id="PTHR43583">
    <property type="entry name" value="2-IMINOACETATE SYNTHASE"/>
    <property type="match status" value="1"/>
</dbReference>
<evidence type="ECO:0000256" key="6">
    <source>
        <dbReference type="ARBA" id="ARBA00023014"/>
    </source>
</evidence>